<evidence type="ECO:0000313" key="5">
    <source>
        <dbReference type="EMBL" id="NKY33301.1"/>
    </source>
</evidence>
<evidence type="ECO:0000256" key="2">
    <source>
        <dbReference type="ARBA" id="ARBA00022630"/>
    </source>
</evidence>
<dbReference type="InterPro" id="IPR020946">
    <property type="entry name" value="Flavin_mOase-like"/>
</dbReference>
<reference evidence="5 6" key="1">
    <citation type="submission" date="2020-04" db="EMBL/GenBank/DDBJ databases">
        <title>MicrobeNet Type strains.</title>
        <authorList>
            <person name="Nicholson A.C."/>
        </authorList>
    </citation>
    <scope>NUCLEOTIDE SEQUENCE [LARGE SCALE GENOMIC DNA]</scope>
    <source>
        <strain evidence="5 6">DSM 45078</strain>
    </source>
</reference>
<dbReference type="GO" id="GO:0050661">
    <property type="term" value="F:NADP binding"/>
    <property type="evidence" value="ECO:0007669"/>
    <property type="project" value="InterPro"/>
</dbReference>
<accession>A0A846XAJ5</accession>
<keyword evidence="6" id="KW-1185">Reference proteome</keyword>
<dbReference type="GO" id="GO:0004499">
    <property type="term" value="F:N,N-dimethylaniline monooxygenase activity"/>
    <property type="evidence" value="ECO:0007669"/>
    <property type="project" value="InterPro"/>
</dbReference>
<name>A0A846XAJ5_9NOCA</name>
<comment type="similarity">
    <text evidence="1">Belongs to the FAD-binding monooxygenase family.</text>
</comment>
<organism evidence="5 6">
    <name type="scientific">Nocardia speluncae</name>
    <dbReference type="NCBI Taxonomy" id="419477"/>
    <lineage>
        <taxon>Bacteria</taxon>
        <taxon>Bacillati</taxon>
        <taxon>Actinomycetota</taxon>
        <taxon>Actinomycetes</taxon>
        <taxon>Mycobacteriales</taxon>
        <taxon>Nocardiaceae</taxon>
        <taxon>Nocardia</taxon>
    </lineage>
</organism>
<dbReference type="GO" id="GO:0050660">
    <property type="term" value="F:flavin adenine dinucleotide binding"/>
    <property type="evidence" value="ECO:0007669"/>
    <property type="project" value="InterPro"/>
</dbReference>
<comment type="caution">
    <text evidence="5">The sequence shown here is derived from an EMBL/GenBank/DDBJ whole genome shotgun (WGS) entry which is preliminary data.</text>
</comment>
<dbReference type="PANTHER" id="PTHR42877">
    <property type="entry name" value="L-ORNITHINE N(5)-MONOOXYGENASE-RELATED"/>
    <property type="match status" value="1"/>
</dbReference>
<dbReference type="Gene3D" id="3.50.50.60">
    <property type="entry name" value="FAD/NAD(P)-binding domain"/>
    <property type="match status" value="2"/>
</dbReference>
<dbReference type="AlphaFoldDB" id="A0A846XAJ5"/>
<sequence>MPDHLPDRSFLERAVAFADANALRMALFQTTRDPEIAAIPVRRVMTGGSEAVVIDPADREKIQKKAVDFLIDHAGEPTPQEVSPAELDELVQMAEARTISPFDLEMRRLLPSFGDFPHRARWTGQKRSPEGFSVAIVGGGFAGVAMAVQLEQLGIAYQLFERRGELGGVWSANRYPDVRVDTLSAIYQFGFEKSYPWSEHFARQEEVREYLDHVAHKYGVRDNVGFGHHVRSARWDDDAGRWSLTIEVDGVRTVEHTAQVVVTASGLFAQPKSLDVPGVERFAGDLVHTTQWSDAVRYEGRKVAIIGNGSTGVQLLSEVAARAGTVHVCQRTPQWIMPRTGYGRPIEEELRWLIENMPCYWNWDKFVAGMSSTDLREQLIVDSDWIRNGGSVNERNDALRAVLEGYIAQQVGGRQDLIERLVPDYAPMVRRPVVDNNWYAALTRDNVELVTQAIASIDERGVFLADGRHLEVDLIVTAVGFDTQNYLWPTRYIGRAGVSLEEAWRNEGAKAYLGMTVPGFPNLFMLNGPNSQPAASGTGLPCWFEIWSRYIGEAIVTMIEGGHRAMAVRPEVCAEYNRLVDDEAGRLLYLADNGARKKNYYVNDRGRLQVIAPFTGERVFAMSAHPDLADFELTPSSR</sequence>
<dbReference type="Pfam" id="PF00743">
    <property type="entry name" value="FMO-like"/>
    <property type="match status" value="1"/>
</dbReference>
<dbReference type="PRINTS" id="PR00368">
    <property type="entry name" value="FADPNR"/>
</dbReference>
<dbReference type="InterPro" id="IPR051209">
    <property type="entry name" value="FAD-bind_Monooxygenase_sf"/>
</dbReference>
<dbReference type="PANTHER" id="PTHR42877:SF4">
    <property type="entry name" value="FAD_NAD(P)-BINDING DOMAIN-CONTAINING PROTEIN-RELATED"/>
    <property type="match status" value="1"/>
</dbReference>
<protein>
    <submittedName>
        <fullName evidence="5">NAD(P)/FAD-dependent oxidoreductase</fullName>
    </submittedName>
</protein>
<evidence type="ECO:0000256" key="1">
    <source>
        <dbReference type="ARBA" id="ARBA00010139"/>
    </source>
</evidence>
<evidence type="ECO:0000256" key="4">
    <source>
        <dbReference type="ARBA" id="ARBA00023002"/>
    </source>
</evidence>
<dbReference type="InterPro" id="IPR036188">
    <property type="entry name" value="FAD/NAD-bd_sf"/>
</dbReference>
<gene>
    <name evidence="5" type="ORF">HGA13_09490</name>
</gene>
<keyword evidence="3" id="KW-0274">FAD</keyword>
<dbReference type="RefSeq" id="WP_068040115.1">
    <property type="nucleotide sequence ID" value="NZ_JAAXOO010000002.1"/>
</dbReference>
<dbReference type="Proteomes" id="UP000565715">
    <property type="component" value="Unassembled WGS sequence"/>
</dbReference>
<keyword evidence="4" id="KW-0560">Oxidoreductase</keyword>
<evidence type="ECO:0000256" key="3">
    <source>
        <dbReference type="ARBA" id="ARBA00022827"/>
    </source>
</evidence>
<keyword evidence="2" id="KW-0285">Flavoprotein</keyword>
<dbReference type="SUPFAM" id="SSF51905">
    <property type="entry name" value="FAD/NAD(P)-binding domain"/>
    <property type="match status" value="1"/>
</dbReference>
<proteinExistence type="inferred from homology"/>
<dbReference type="EMBL" id="JAAXOO010000002">
    <property type="protein sequence ID" value="NKY33301.1"/>
    <property type="molecule type" value="Genomic_DNA"/>
</dbReference>
<evidence type="ECO:0000313" key="6">
    <source>
        <dbReference type="Proteomes" id="UP000565715"/>
    </source>
</evidence>
<dbReference type="PRINTS" id="PR00411">
    <property type="entry name" value="PNDRDTASEI"/>
</dbReference>